<evidence type="ECO:0000259" key="2">
    <source>
        <dbReference type="Pfam" id="PF13579"/>
    </source>
</evidence>
<accession>A0ABV2E9L9</accession>
<dbReference type="InterPro" id="IPR028098">
    <property type="entry name" value="Glyco_trans_4-like_N"/>
</dbReference>
<dbReference type="RefSeq" id="WP_230820267.1">
    <property type="nucleotide sequence ID" value="NZ_JAJNCU010000001.1"/>
</dbReference>
<reference evidence="3 4" key="1">
    <citation type="submission" date="2024-05" db="EMBL/GenBank/DDBJ databases">
        <title>Genomic Encyclopedia of Type Strains, Phase IV (KMG-IV): sequencing the most valuable type-strain genomes for metagenomic binning, comparative biology and taxonomic classification.</title>
        <authorList>
            <person name="Goeker M."/>
        </authorList>
    </citation>
    <scope>NUCLEOTIDE SEQUENCE [LARGE SCALE GENOMIC DNA]</scope>
    <source>
        <strain evidence="3 4">DSM 25286</strain>
    </source>
</reference>
<dbReference type="CDD" id="cd03808">
    <property type="entry name" value="GT4_CapM-like"/>
    <property type="match status" value="1"/>
</dbReference>
<evidence type="ECO:0000313" key="3">
    <source>
        <dbReference type="EMBL" id="MET3110475.1"/>
    </source>
</evidence>
<name>A0ABV2E9L9_9STAP</name>
<dbReference type="Pfam" id="PF13579">
    <property type="entry name" value="Glyco_trans_4_4"/>
    <property type="match status" value="1"/>
</dbReference>
<protein>
    <submittedName>
        <fullName evidence="3">Glycosyltransferase involved in cell wall biosynthesis</fullName>
    </submittedName>
</protein>
<dbReference type="EMBL" id="JBDZDV010000001">
    <property type="protein sequence ID" value="MET3110475.1"/>
    <property type="molecule type" value="Genomic_DNA"/>
</dbReference>
<gene>
    <name evidence="3" type="ORF">ABHD89_000863</name>
</gene>
<dbReference type="Pfam" id="PF00534">
    <property type="entry name" value="Glycos_transf_1"/>
    <property type="match status" value="1"/>
</dbReference>
<dbReference type="Gene3D" id="3.40.50.2000">
    <property type="entry name" value="Glycogen Phosphorylase B"/>
    <property type="match status" value="2"/>
</dbReference>
<dbReference type="InterPro" id="IPR001296">
    <property type="entry name" value="Glyco_trans_1"/>
</dbReference>
<evidence type="ECO:0000313" key="4">
    <source>
        <dbReference type="Proteomes" id="UP001549019"/>
    </source>
</evidence>
<feature type="domain" description="Glycosyl transferase family 1" evidence="1">
    <location>
        <begin position="176"/>
        <end position="342"/>
    </location>
</feature>
<sequence>MSVMFLRDQVKLLEQNGYEVKIVCNNDFDKTYKDMELDHIPFEREINITKDVSALYKLFKYLRRESPDIIHFSTAKAGLLGMIAGFLSRVPTRIYSIWGLRLETTSGIKYRVLHTAERIACALSTHVVVISDSLEEEVVNNRIVKRDKVVRIGKGSNDGIDLEKFNPENIPSTQVETLKKELGIKPDDFVMGYIGRITKDKGSNELVEAFEALSADHPNLKLVIVGDFEESDAIKQENIDKIHENKNILLCGYTLDIHKYYRLMNLFVFPTYREGFGNVSIEAQAMGVPVVTFDVTGARDTLARGQTGIIIKNKSAAGLAEAIRHLIEHPEVLEKMAGASRKFITENFDKVYIQGELLKFYDSLGTPPDVEPEVKHT</sequence>
<feature type="domain" description="Glycosyltransferase subfamily 4-like N-terminal" evidence="2">
    <location>
        <begin position="6"/>
        <end position="153"/>
    </location>
</feature>
<organism evidence="3 4">
    <name type="scientific">Salinicoccus halitifaciens</name>
    <dbReference type="NCBI Taxonomy" id="1073415"/>
    <lineage>
        <taxon>Bacteria</taxon>
        <taxon>Bacillati</taxon>
        <taxon>Bacillota</taxon>
        <taxon>Bacilli</taxon>
        <taxon>Bacillales</taxon>
        <taxon>Staphylococcaceae</taxon>
        <taxon>Salinicoccus</taxon>
    </lineage>
</organism>
<keyword evidence="4" id="KW-1185">Reference proteome</keyword>
<dbReference type="Proteomes" id="UP001549019">
    <property type="component" value="Unassembled WGS sequence"/>
</dbReference>
<evidence type="ECO:0000259" key="1">
    <source>
        <dbReference type="Pfam" id="PF00534"/>
    </source>
</evidence>
<dbReference type="PANTHER" id="PTHR12526">
    <property type="entry name" value="GLYCOSYLTRANSFERASE"/>
    <property type="match status" value="1"/>
</dbReference>
<dbReference type="SUPFAM" id="SSF53756">
    <property type="entry name" value="UDP-Glycosyltransferase/glycogen phosphorylase"/>
    <property type="match status" value="1"/>
</dbReference>
<comment type="caution">
    <text evidence="3">The sequence shown here is derived from an EMBL/GenBank/DDBJ whole genome shotgun (WGS) entry which is preliminary data.</text>
</comment>
<proteinExistence type="predicted"/>